<evidence type="ECO:0000313" key="1">
    <source>
        <dbReference type="EMBL" id="KAI8679348.1"/>
    </source>
</evidence>
<protein>
    <submittedName>
        <fullName evidence="1">Uncharacterized protein</fullName>
    </submittedName>
</protein>
<evidence type="ECO:0000313" key="2">
    <source>
        <dbReference type="Proteomes" id="UP001065298"/>
    </source>
</evidence>
<accession>A0ACC0R9N6</accession>
<proteinExistence type="predicted"/>
<keyword evidence="2" id="KW-1185">Reference proteome</keyword>
<dbReference type="Proteomes" id="UP001065298">
    <property type="component" value="Chromosome 2"/>
</dbReference>
<name>A0ACC0R9N6_9HYPO</name>
<comment type="caution">
    <text evidence="1">The sequence shown here is derived from an EMBL/GenBank/DDBJ whole genome shotgun (WGS) entry which is preliminary data.</text>
</comment>
<sequence length="298" mass="32566">MDPLSIIASITGIATAGTALSKAIYEFVSSTRGASREMLDIARTIADLLSNTRSNEGGQQGQRYQDQDKKQDIFLLCQQSENLAYAAHQSVVNLSESQSQQRDSDLEQPSDACPDQNNDTGTQLQVLVSRQGSDSTANWLLDLIFSPYVQARMDSSVQSSTNSGADSVASDADNDTPEQPLENHKGSSSHSIVSGPLETGMAIYEPGAAASVVKELLADWTVLTEKEIESTTGDEQRPEQKEADTSEGSQYKDAFIFFKDVLGRKFKLPFYQVENSEVSVSECVLDKMDKRLTGHYRA</sequence>
<reference evidence="1" key="1">
    <citation type="submission" date="2022-06" db="EMBL/GenBank/DDBJ databases">
        <title>Fusarium solani species complex genomes reveal bases of compartmentalisation and animal pathogenesis.</title>
        <authorList>
            <person name="Tsai I.J."/>
        </authorList>
    </citation>
    <scope>NUCLEOTIDE SEQUENCE</scope>
    <source>
        <strain evidence="1">Fu6.1</strain>
    </source>
</reference>
<organism evidence="1 2">
    <name type="scientific">Fusarium keratoplasticum</name>
    <dbReference type="NCBI Taxonomy" id="1328300"/>
    <lineage>
        <taxon>Eukaryota</taxon>
        <taxon>Fungi</taxon>
        <taxon>Dikarya</taxon>
        <taxon>Ascomycota</taxon>
        <taxon>Pezizomycotina</taxon>
        <taxon>Sordariomycetes</taxon>
        <taxon>Hypocreomycetidae</taxon>
        <taxon>Hypocreales</taxon>
        <taxon>Nectriaceae</taxon>
        <taxon>Fusarium</taxon>
        <taxon>Fusarium solani species complex</taxon>
    </lineage>
</organism>
<gene>
    <name evidence="1" type="ORF">NCS57_00212800</name>
</gene>
<dbReference type="EMBL" id="CM046504">
    <property type="protein sequence ID" value="KAI8679348.1"/>
    <property type="molecule type" value="Genomic_DNA"/>
</dbReference>